<gene>
    <name evidence="1" type="ORF">EWM63_23605</name>
</gene>
<organism evidence="1 2">
    <name type="scientific">Pseudoduganella lutea</name>
    <dbReference type="NCBI Taxonomy" id="321985"/>
    <lineage>
        <taxon>Bacteria</taxon>
        <taxon>Pseudomonadati</taxon>
        <taxon>Pseudomonadota</taxon>
        <taxon>Betaproteobacteria</taxon>
        <taxon>Burkholderiales</taxon>
        <taxon>Oxalobacteraceae</taxon>
        <taxon>Telluria group</taxon>
        <taxon>Pseudoduganella</taxon>
    </lineage>
</organism>
<proteinExistence type="predicted"/>
<evidence type="ECO:0008006" key="3">
    <source>
        <dbReference type="Google" id="ProtNLM"/>
    </source>
</evidence>
<evidence type="ECO:0000313" key="1">
    <source>
        <dbReference type="EMBL" id="QBE65606.1"/>
    </source>
</evidence>
<keyword evidence="2" id="KW-1185">Reference proteome</keyword>
<dbReference type="RefSeq" id="WP_130188716.1">
    <property type="nucleotide sequence ID" value="NZ_CP035913.1"/>
</dbReference>
<dbReference type="KEGG" id="plue:EWM63_23605"/>
<dbReference type="AlphaFoldDB" id="A0A4P6L218"/>
<reference evidence="1 2" key="1">
    <citation type="submission" date="2019-02" db="EMBL/GenBank/DDBJ databases">
        <title>Draft Genome Sequences of Six Type Strains of the Genus Massilia.</title>
        <authorList>
            <person name="Miess H."/>
            <person name="Frediansyhah A."/>
            <person name="Gross H."/>
        </authorList>
    </citation>
    <scope>NUCLEOTIDE SEQUENCE [LARGE SCALE GENOMIC DNA]</scope>
    <source>
        <strain evidence="1 2">DSM 17473</strain>
    </source>
</reference>
<accession>A0A4P6L218</accession>
<dbReference type="EMBL" id="CP035913">
    <property type="protein sequence ID" value="QBE65606.1"/>
    <property type="molecule type" value="Genomic_DNA"/>
</dbReference>
<dbReference type="Proteomes" id="UP000290637">
    <property type="component" value="Chromosome"/>
</dbReference>
<evidence type="ECO:0000313" key="2">
    <source>
        <dbReference type="Proteomes" id="UP000290637"/>
    </source>
</evidence>
<protein>
    <recommendedName>
        <fullName evidence="3">DUF4911 domain-containing protein</fullName>
    </recommendedName>
</protein>
<name>A0A4P6L218_9BURK</name>
<sequence>MTCTENERTALLSIFAAFPGVIAAIDGMHPVGGYRVNCIIPRQAFDAVMLELEENGWLSAI</sequence>